<reference evidence="8" key="1">
    <citation type="submission" date="2023-07" db="EMBL/GenBank/DDBJ databases">
        <authorList>
            <consortium name="AG Swart"/>
            <person name="Singh M."/>
            <person name="Singh A."/>
            <person name="Seah K."/>
            <person name="Emmerich C."/>
        </authorList>
    </citation>
    <scope>NUCLEOTIDE SEQUENCE</scope>
    <source>
        <strain evidence="8">DP1</strain>
    </source>
</reference>
<dbReference type="InterPro" id="IPR011011">
    <property type="entry name" value="Znf_FYVE_PHD"/>
</dbReference>
<evidence type="ECO:0000313" key="8">
    <source>
        <dbReference type="EMBL" id="CAI2367916.1"/>
    </source>
</evidence>
<dbReference type="PROSITE" id="PS50178">
    <property type="entry name" value="ZF_FYVE"/>
    <property type="match status" value="1"/>
</dbReference>
<protein>
    <recommendedName>
        <fullName evidence="7">FYVE-type domain-containing protein</fullName>
    </recommendedName>
</protein>
<keyword evidence="2 4" id="KW-0863">Zinc-finger</keyword>
<evidence type="ECO:0000256" key="3">
    <source>
        <dbReference type="ARBA" id="ARBA00022833"/>
    </source>
</evidence>
<keyword evidence="1" id="KW-0479">Metal-binding</keyword>
<evidence type="ECO:0000256" key="2">
    <source>
        <dbReference type="ARBA" id="ARBA00022771"/>
    </source>
</evidence>
<evidence type="ECO:0000256" key="1">
    <source>
        <dbReference type="ARBA" id="ARBA00022723"/>
    </source>
</evidence>
<dbReference type="InterPro" id="IPR017455">
    <property type="entry name" value="Znf_FYVE-rel"/>
</dbReference>
<keyword evidence="9" id="KW-1185">Reference proteome</keyword>
<sequence>MESTFSLNSKNSQSKTSQYSLGKKFGHRRAATLRQDLEKTIAMEKLLKNKEIGEKYSQIRRKKTNATHKSKNLSNMTSQTYKGTPKIIYTYQSDLVSELEVDIQNMNNEFGIKESQLSLEIDMLSTKLEEEKSINTSTKKILDLHNKKVELIVKRIDHNIASSHKAIHRHKVSIGSENEIFAKNANTIFSNESSKVDKKCKQSKPLSLEENCSMLQQKIEELLQAHKQLRDQLKENRNQGEESLEEISEKAKRLNLDLMLESENFENYSQQLDLGELKERCITPSGLYFTISHQTPFGNILFTGKDTGEKEVYDKSGYLTTGKNKVNEKISTHSRHKSFNQKLVNSSQSTKDCLSSEWEDDKDITNCTKCGTKFWLLSRKHHCRICGKIFCGNCSKFSVLLKGSKERSCLTCKEMIQERTHL</sequence>
<dbReference type="InterPro" id="IPR013083">
    <property type="entry name" value="Znf_RING/FYVE/PHD"/>
</dbReference>
<dbReference type="SUPFAM" id="SSF57903">
    <property type="entry name" value="FYVE/PHD zinc finger"/>
    <property type="match status" value="1"/>
</dbReference>
<dbReference type="EMBL" id="CAMPGE010009042">
    <property type="protein sequence ID" value="CAI2367916.1"/>
    <property type="molecule type" value="Genomic_DNA"/>
</dbReference>
<dbReference type="SMART" id="SM00064">
    <property type="entry name" value="FYVE"/>
    <property type="match status" value="1"/>
</dbReference>
<keyword evidence="5" id="KW-0175">Coiled coil</keyword>
<evidence type="ECO:0000259" key="7">
    <source>
        <dbReference type="PROSITE" id="PS50178"/>
    </source>
</evidence>
<name>A0AAD1XEJ8_EUPCR</name>
<evidence type="ECO:0000313" key="9">
    <source>
        <dbReference type="Proteomes" id="UP001295684"/>
    </source>
</evidence>
<dbReference type="Gene3D" id="3.30.40.10">
    <property type="entry name" value="Zinc/RING finger domain, C3HC4 (zinc finger)"/>
    <property type="match status" value="1"/>
</dbReference>
<evidence type="ECO:0000256" key="6">
    <source>
        <dbReference type="SAM" id="MobiDB-lite"/>
    </source>
</evidence>
<feature type="coiled-coil region" evidence="5">
    <location>
        <begin position="212"/>
        <end position="264"/>
    </location>
</feature>
<gene>
    <name evidence="8" type="ORF">ECRASSUSDP1_LOCUS9205</name>
</gene>
<dbReference type="PANTHER" id="PTHR39490:SF8">
    <property type="entry name" value="ZINC FINGER FYVE DOMAIN-CONTAINING PROTEIN 21"/>
    <property type="match status" value="1"/>
</dbReference>
<dbReference type="GO" id="GO:0008270">
    <property type="term" value="F:zinc ion binding"/>
    <property type="evidence" value="ECO:0007669"/>
    <property type="project" value="UniProtKB-KW"/>
</dbReference>
<dbReference type="Pfam" id="PF01363">
    <property type="entry name" value="FYVE"/>
    <property type="match status" value="1"/>
</dbReference>
<feature type="compositionally biased region" description="Polar residues" evidence="6">
    <location>
        <begin position="1"/>
        <end position="20"/>
    </location>
</feature>
<dbReference type="AlphaFoldDB" id="A0AAD1XEJ8"/>
<proteinExistence type="predicted"/>
<comment type="caution">
    <text evidence="8">The sequence shown here is derived from an EMBL/GenBank/DDBJ whole genome shotgun (WGS) entry which is preliminary data.</text>
</comment>
<evidence type="ECO:0000256" key="5">
    <source>
        <dbReference type="SAM" id="Coils"/>
    </source>
</evidence>
<feature type="region of interest" description="Disordered" evidence="6">
    <location>
        <begin position="1"/>
        <end position="23"/>
    </location>
</feature>
<dbReference type="PANTHER" id="PTHR39490">
    <property type="entry name" value="ARRESTIN DOMAIN-CONTAINING PROTEIN D"/>
    <property type="match status" value="1"/>
</dbReference>
<dbReference type="InterPro" id="IPR052113">
    <property type="entry name" value="FYVE-type_Zinc_Finger"/>
</dbReference>
<keyword evidence="3" id="KW-0862">Zinc</keyword>
<dbReference type="Proteomes" id="UP001295684">
    <property type="component" value="Unassembled WGS sequence"/>
</dbReference>
<evidence type="ECO:0000256" key="4">
    <source>
        <dbReference type="PROSITE-ProRule" id="PRU00091"/>
    </source>
</evidence>
<feature type="domain" description="FYVE-type" evidence="7">
    <location>
        <begin position="361"/>
        <end position="417"/>
    </location>
</feature>
<accession>A0AAD1XEJ8</accession>
<organism evidence="8 9">
    <name type="scientific">Euplotes crassus</name>
    <dbReference type="NCBI Taxonomy" id="5936"/>
    <lineage>
        <taxon>Eukaryota</taxon>
        <taxon>Sar</taxon>
        <taxon>Alveolata</taxon>
        <taxon>Ciliophora</taxon>
        <taxon>Intramacronucleata</taxon>
        <taxon>Spirotrichea</taxon>
        <taxon>Hypotrichia</taxon>
        <taxon>Euplotida</taxon>
        <taxon>Euplotidae</taxon>
        <taxon>Moneuplotes</taxon>
    </lineage>
</organism>
<dbReference type="InterPro" id="IPR000306">
    <property type="entry name" value="Znf_FYVE"/>
</dbReference>